<feature type="compositionally biased region" description="Low complexity" evidence="1">
    <location>
        <begin position="227"/>
        <end position="236"/>
    </location>
</feature>
<dbReference type="OrthoDB" id="3439935at2759"/>
<feature type="compositionally biased region" description="Basic and acidic residues" evidence="1">
    <location>
        <begin position="926"/>
        <end position="935"/>
    </location>
</feature>
<feature type="compositionally biased region" description="Basic residues" evidence="1">
    <location>
        <begin position="118"/>
        <end position="134"/>
    </location>
</feature>
<feature type="compositionally biased region" description="Acidic residues" evidence="1">
    <location>
        <begin position="203"/>
        <end position="213"/>
    </location>
</feature>
<accession>A0A4Z0YRF4</accession>
<feature type="compositionally biased region" description="Pro residues" evidence="1">
    <location>
        <begin position="568"/>
        <end position="579"/>
    </location>
</feature>
<organism evidence="2 3">
    <name type="scientific">Xylaria hypoxylon</name>
    <dbReference type="NCBI Taxonomy" id="37992"/>
    <lineage>
        <taxon>Eukaryota</taxon>
        <taxon>Fungi</taxon>
        <taxon>Dikarya</taxon>
        <taxon>Ascomycota</taxon>
        <taxon>Pezizomycotina</taxon>
        <taxon>Sordariomycetes</taxon>
        <taxon>Xylariomycetidae</taxon>
        <taxon>Xylariales</taxon>
        <taxon>Xylariaceae</taxon>
        <taxon>Xylaria</taxon>
    </lineage>
</organism>
<dbReference type="Proteomes" id="UP000297716">
    <property type="component" value="Unassembled WGS sequence"/>
</dbReference>
<feature type="compositionally biased region" description="Polar residues" evidence="1">
    <location>
        <begin position="901"/>
        <end position="915"/>
    </location>
</feature>
<feature type="compositionally biased region" description="Basic and acidic residues" evidence="1">
    <location>
        <begin position="706"/>
        <end position="718"/>
    </location>
</feature>
<protein>
    <submittedName>
        <fullName evidence="2">Uncharacterized protein</fullName>
    </submittedName>
</protein>
<evidence type="ECO:0000313" key="3">
    <source>
        <dbReference type="Proteomes" id="UP000297716"/>
    </source>
</evidence>
<feature type="compositionally biased region" description="Basic residues" evidence="1">
    <location>
        <begin position="157"/>
        <end position="166"/>
    </location>
</feature>
<feature type="region of interest" description="Disordered" evidence="1">
    <location>
        <begin position="50"/>
        <end position="456"/>
    </location>
</feature>
<feature type="compositionally biased region" description="Basic and acidic residues" evidence="1">
    <location>
        <begin position="300"/>
        <end position="312"/>
    </location>
</feature>
<feature type="compositionally biased region" description="Basic and acidic residues" evidence="1">
    <location>
        <begin position="581"/>
        <end position="593"/>
    </location>
</feature>
<feature type="compositionally biased region" description="Polar residues" evidence="1">
    <location>
        <begin position="967"/>
        <end position="979"/>
    </location>
</feature>
<comment type="caution">
    <text evidence="2">The sequence shown here is derived from an EMBL/GenBank/DDBJ whole genome shotgun (WGS) entry which is preliminary data.</text>
</comment>
<reference evidence="2 3" key="1">
    <citation type="submission" date="2019-03" db="EMBL/GenBank/DDBJ databases">
        <title>Draft genome sequence of Xylaria hypoxylon DSM 108379, a ubiquitous saprotrophic-parasitic fungi on hardwood.</title>
        <authorList>
            <person name="Buettner E."/>
            <person name="Leonhardt S."/>
            <person name="Gebauer A.M."/>
            <person name="Liers C."/>
            <person name="Hofrichter M."/>
            <person name="Kellner H."/>
        </authorList>
    </citation>
    <scope>NUCLEOTIDE SEQUENCE [LARGE SCALE GENOMIC DNA]</scope>
    <source>
        <strain evidence="2 3">DSM 108379</strain>
    </source>
</reference>
<feature type="compositionally biased region" description="Basic and acidic residues" evidence="1">
    <location>
        <begin position="362"/>
        <end position="380"/>
    </location>
</feature>
<sequence length="979" mass="105472">MPPHSLCEWMLGQNIHRRPKKKNELRHVVSFEVLTDDESNSDIYKIAMPRGKLAQPSKARIASEPAKSSLKQPSPILSDFETETATDVSDETSGDEETSDEEPDPTCPCKKCIEGRRKLNRMKQAKVKGRKKKSIPVASSSEDKSEDGVTAAIHAQHQAKGKKKKVSFADMSPEESSDASIVKVKSQPKKDKKKSAVSVSVSSEDEGESEDSSVEANVEVRKRKKGSASVAVVLSSGDESESEASVVQANPKAKKGTKMSSILRKASPVLTPESSVSEESDNSTARVKQQVKSKKANTAKLKDSKLQKNTSKDKKKKRDESESGESSIEDTPSETEEDTEETEDTEEEIKAQSSKKGKQKGKNADKKAKTSSKRENEQKATSKKSGKKGEQNKKSVKRHNKSVSEPEPESESESESEVEVPKKVKPKSKIEREKGPKKVTGYPPARSPPYIRQPNMLLPPRTSVMQIEHAVENPGDPRPNAFFDNDSGTTRVYHGPAYGNPYGMLYPKRTYDYQNLPVGVPQPVQNPWYNGFPPVNGQHAAPHVPPQGGAADESNPWFRGWGTVGPAPIAPNMPPPPEFTAPKDKNYQKHYAERYNQSPPRSRGSKDRDAGWDSNVIPIPSVEVTGPNGSPAKDSNHSRGSKAGSASGRPWGAQGVPGSSWSPDKQTEKKKKKKDTSPKISTGIDATFSDTLAGLGKALQNAAAKDSADLRAREERWSNRSSSSKELSPQPNNSWNDTNNNNNNGGGWGDTNNGGGSGWDAGNTNTGGDSAWDNTAANNSWGNGGGNDGRNNVNTNNNNGGWDSNNNNSGWDNNGNNGGPSNTNNNDGWNDNNNTNTGGWGDNNDNSGPNNTNNNNGNNDWANHQSNNDTNNGTTWEPTGPPPSPVSKNATPIPGTWASPVLSNGSNKPPTNWSGGNVGGHASPIENKDTGKGKAVESGSGWGDRTLAQSSGGYWNTKEGQADISKGASNKADNNESWW</sequence>
<feature type="compositionally biased region" description="Acidic residues" evidence="1">
    <location>
        <begin position="80"/>
        <end position="104"/>
    </location>
</feature>
<feature type="compositionally biased region" description="Low complexity" evidence="1">
    <location>
        <begin position="719"/>
        <end position="743"/>
    </location>
</feature>
<feature type="compositionally biased region" description="Low complexity" evidence="1">
    <location>
        <begin position="789"/>
        <end position="860"/>
    </location>
</feature>
<dbReference type="AlphaFoldDB" id="A0A4Z0YRF4"/>
<proteinExistence type="predicted"/>
<evidence type="ECO:0000256" key="1">
    <source>
        <dbReference type="SAM" id="MobiDB-lite"/>
    </source>
</evidence>
<feature type="compositionally biased region" description="Acidic residues" evidence="1">
    <location>
        <begin position="327"/>
        <end position="347"/>
    </location>
</feature>
<dbReference type="EMBL" id="SKBN01000145">
    <property type="protein sequence ID" value="TGJ81991.1"/>
    <property type="molecule type" value="Genomic_DNA"/>
</dbReference>
<keyword evidence="3" id="KW-1185">Reference proteome</keyword>
<gene>
    <name evidence="2" type="ORF">E0Z10_g6777</name>
</gene>
<feature type="compositionally biased region" description="Acidic residues" evidence="1">
    <location>
        <begin position="406"/>
        <end position="418"/>
    </location>
</feature>
<feature type="compositionally biased region" description="Polar residues" evidence="1">
    <location>
        <begin position="861"/>
        <end position="877"/>
    </location>
</feature>
<feature type="region of interest" description="Disordered" evidence="1">
    <location>
        <begin position="529"/>
        <end position="979"/>
    </location>
</feature>
<dbReference type="STRING" id="37992.A0A4Z0YRF4"/>
<evidence type="ECO:0000313" key="2">
    <source>
        <dbReference type="EMBL" id="TGJ81991.1"/>
    </source>
</evidence>
<feature type="compositionally biased region" description="Basic residues" evidence="1">
    <location>
        <begin position="186"/>
        <end position="195"/>
    </location>
</feature>
<feature type="compositionally biased region" description="Gly residues" evidence="1">
    <location>
        <begin position="744"/>
        <end position="759"/>
    </location>
</feature>
<feature type="compositionally biased region" description="Polar residues" evidence="1">
    <location>
        <begin position="762"/>
        <end position="777"/>
    </location>
</feature>
<name>A0A4Z0YRF4_9PEZI</name>